<evidence type="ECO:0000313" key="11">
    <source>
        <dbReference type="EMBL" id="MCW8087664.1"/>
    </source>
</evidence>
<comment type="catalytic activity">
    <reaction evidence="8">
        <text>ATP + H2O = ADP + phosphate + H(+)</text>
        <dbReference type="Rhea" id="RHEA:13065"/>
        <dbReference type="ChEBI" id="CHEBI:15377"/>
        <dbReference type="ChEBI" id="CHEBI:15378"/>
        <dbReference type="ChEBI" id="CHEBI:30616"/>
        <dbReference type="ChEBI" id="CHEBI:43474"/>
        <dbReference type="ChEBI" id="CHEBI:456216"/>
        <dbReference type="EC" id="5.6.2.4"/>
    </reaction>
</comment>
<dbReference type="Pfam" id="PF00580">
    <property type="entry name" value="UvrD-helicase"/>
    <property type="match status" value="1"/>
</dbReference>
<evidence type="ECO:0000313" key="12">
    <source>
        <dbReference type="Proteomes" id="UP001526430"/>
    </source>
</evidence>
<keyword evidence="3 9" id="KW-0347">Helicase</keyword>
<name>A0ABT3NZS4_9PROT</name>
<evidence type="ECO:0000256" key="7">
    <source>
        <dbReference type="ARBA" id="ARBA00034808"/>
    </source>
</evidence>
<comment type="catalytic activity">
    <reaction evidence="6">
        <text>Couples ATP hydrolysis with the unwinding of duplex DNA by translocating in the 3'-5' direction.</text>
        <dbReference type="EC" id="5.6.2.4"/>
    </reaction>
</comment>
<dbReference type="EMBL" id="JAPFQI010000019">
    <property type="protein sequence ID" value="MCW8087664.1"/>
    <property type="molecule type" value="Genomic_DNA"/>
</dbReference>
<dbReference type="PROSITE" id="PS51198">
    <property type="entry name" value="UVRD_HELICASE_ATP_BIND"/>
    <property type="match status" value="1"/>
</dbReference>
<feature type="binding site" evidence="9">
    <location>
        <begin position="269"/>
        <end position="276"/>
    </location>
    <ligand>
        <name>ATP</name>
        <dbReference type="ChEBI" id="CHEBI:30616"/>
    </ligand>
</feature>
<dbReference type="Proteomes" id="UP001526430">
    <property type="component" value="Unassembled WGS sequence"/>
</dbReference>
<dbReference type="Pfam" id="PF13361">
    <property type="entry name" value="UvrD_C"/>
    <property type="match status" value="1"/>
</dbReference>
<dbReference type="PANTHER" id="PTHR11070:SF45">
    <property type="entry name" value="DNA 3'-5' HELICASE"/>
    <property type="match status" value="1"/>
</dbReference>
<dbReference type="InterPro" id="IPR014016">
    <property type="entry name" value="UvrD-like_ATP-bd"/>
</dbReference>
<reference evidence="11 12" key="1">
    <citation type="submission" date="2022-10" db="EMBL/GenBank/DDBJ databases">
        <title>Roseococcus glaciei nov., sp. nov., isolated from glacier.</title>
        <authorList>
            <person name="Liu Q."/>
            <person name="Xin Y.-H."/>
        </authorList>
    </citation>
    <scope>NUCLEOTIDE SEQUENCE [LARGE SCALE GENOMIC DNA]</scope>
    <source>
        <strain evidence="11 12">MDT2-1-1</strain>
    </source>
</reference>
<keyword evidence="5" id="KW-0413">Isomerase</keyword>
<dbReference type="InterPro" id="IPR014017">
    <property type="entry name" value="DNA_helicase_UvrD-like_C"/>
</dbReference>
<sequence>MTGTMAKRVSYDIGCMKSLRKLPDRVALKFMDMMTRYMSDPSANGLNLETVEGSKDSSIKSLRVDQGYRAIAFEIGRDIMFVHVNEHDKAYRWAAGRRVKLDPETNRIRVIEEVDAVTEPVAILARVAPRLFENVPDARLRALGVPEEELPAVRNIPTIETMEGAEDRFDPLTYQILYAIAAGYEDEEIKSLTGVGGEPDAEPQTPVADLTFGQLIETEQSRQTIFIPDSEAELRRVFEEGLEGWRVFLHPEQRKIAYRDYNGAVLVRGGAGTGKTVVAMHRAKHLADQIEKDPTLEGRRVLLTTFTTSLAHDIEANLRTLCPAHLDARPPRIEVANLDRWVSRFLKRKSFTREVAFFGEARDRLDQVWRSVFDDHELPEGLSEPFVRAEWAQIVQAKAVADQRGYLKASRAGRGTPLDRKKRAVLWDIFADYRARLISEGLAEPDDAYREATEILTSEAPNLPYAAVIVDEAQDMGEQAFRLIRAIVPETPSGDRNTVFIVGDAHQRIYGRRASMSACGINVRGRSKQLRLNYRTTQEIRAWAVSVLEGVSVDDLDEGTETLRGYVSLMQGAAPLLVGCKSEAEELEGLVAWLRRLPADRIRLSDIGVLCARKADVERVHGALCAAGIETVLLQSGADDRAIPGVRITTMHRAKGLEFFAVAIPFLSNTAFPPPGVLRAAVDPADWEDIVMQYRSLLHVAATRAKQALRVSWSGTATNLIDAATLDAPPGATVASRLVV</sequence>
<dbReference type="InterPro" id="IPR027417">
    <property type="entry name" value="P-loop_NTPase"/>
</dbReference>
<keyword evidence="4 9" id="KW-0067">ATP-binding</keyword>
<gene>
    <name evidence="11" type="ORF">OF850_18735</name>
</gene>
<evidence type="ECO:0000256" key="9">
    <source>
        <dbReference type="PROSITE-ProRule" id="PRU00560"/>
    </source>
</evidence>
<evidence type="ECO:0000256" key="3">
    <source>
        <dbReference type="ARBA" id="ARBA00022806"/>
    </source>
</evidence>
<evidence type="ECO:0000256" key="8">
    <source>
        <dbReference type="ARBA" id="ARBA00048988"/>
    </source>
</evidence>
<evidence type="ECO:0000256" key="4">
    <source>
        <dbReference type="ARBA" id="ARBA00022840"/>
    </source>
</evidence>
<keyword evidence="2 9" id="KW-0378">Hydrolase</keyword>
<comment type="caution">
    <text evidence="11">The sequence shown here is derived from an EMBL/GenBank/DDBJ whole genome shotgun (WGS) entry which is preliminary data.</text>
</comment>
<proteinExistence type="predicted"/>
<dbReference type="SUPFAM" id="SSF52540">
    <property type="entry name" value="P-loop containing nucleoside triphosphate hydrolases"/>
    <property type="match status" value="1"/>
</dbReference>
<dbReference type="RefSeq" id="WP_301591871.1">
    <property type="nucleotide sequence ID" value="NZ_JAPFQI010000019.1"/>
</dbReference>
<protein>
    <recommendedName>
        <fullName evidence="7">DNA 3'-5' helicase</fullName>
        <ecNumber evidence="7">5.6.2.4</ecNumber>
    </recommendedName>
</protein>
<organism evidence="11 12">
    <name type="scientific">Sabulicella glaciei</name>
    <dbReference type="NCBI Taxonomy" id="2984948"/>
    <lineage>
        <taxon>Bacteria</taxon>
        <taxon>Pseudomonadati</taxon>
        <taxon>Pseudomonadota</taxon>
        <taxon>Alphaproteobacteria</taxon>
        <taxon>Acetobacterales</taxon>
        <taxon>Acetobacteraceae</taxon>
        <taxon>Sabulicella</taxon>
    </lineage>
</organism>
<feature type="domain" description="UvrD-like helicase ATP-binding" evidence="10">
    <location>
        <begin position="248"/>
        <end position="543"/>
    </location>
</feature>
<keyword evidence="12" id="KW-1185">Reference proteome</keyword>
<dbReference type="EC" id="5.6.2.4" evidence="7"/>
<keyword evidence="1 9" id="KW-0547">Nucleotide-binding</keyword>
<dbReference type="PANTHER" id="PTHR11070">
    <property type="entry name" value="UVRD / RECB / PCRA DNA HELICASE FAMILY MEMBER"/>
    <property type="match status" value="1"/>
</dbReference>
<evidence type="ECO:0000256" key="6">
    <source>
        <dbReference type="ARBA" id="ARBA00034617"/>
    </source>
</evidence>
<accession>A0ABT3NZS4</accession>
<evidence type="ECO:0000256" key="5">
    <source>
        <dbReference type="ARBA" id="ARBA00023235"/>
    </source>
</evidence>
<dbReference type="InterPro" id="IPR035093">
    <property type="entry name" value="RelE/ParE_toxin_dom_sf"/>
</dbReference>
<evidence type="ECO:0000256" key="2">
    <source>
        <dbReference type="ARBA" id="ARBA00022801"/>
    </source>
</evidence>
<evidence type="ECO:0000259" key="10">
    <source>
        <dbReference type="PROSITE" id="PS51198"/>
    </source>
</evidence>
<dbReference type="Gene3D" id="3.40.50.300">
    <property type="entry name" value="P-loop containing nucleotide triphosphate hydrolases"/>
    <property type="match status" value="2"/>
</dbReference>
<evidence type="ECO:0000256" key="1">
    <source>
        <dbReference type="ARBA" id="ARBA00022741"/>
    </source>
</evidence>
<dbReference type="InterPro" id="IPR000212">
    <property type="entry name" value="DNA_helicase_UvrD/REP"/>
</dbReference>
<dbReference type="SUPFAM" id="SSF143011">
    <property type="entry name" value="RelE-like"/>
    <property type="match status" value="1"/>
</dbReference>